<sequence length="80" mass="9279">MIHEAEKSWCIYMCKWSHNERQLVLNDMGIKACMTKKILSDQKEEKLKGRSDGYDFDSISLMNHINLFDGTNGLLAQNLK</sequence>
<name>A0A061EBH6_THECC</name>
<dbReference type="Gramene" id="EOY02345">
    <property type="protein sequence ID" value="EOY02345"/>
    <property type="gene ID" value="TCM_016854"/>
</dbReference>
<dbReference type="Proteomes" id="UP000026915">
    <property type="component" value="Chromosome 4"/>
</dbReference>
<protein>
    <submittedName>
        <fullName evidence="1">Uncharacterized protein</fullName>
    </submittedName>
</protein>
<organism evidence="1 2">
    <name type="scientific">Theobroma cacao</name>
    <name type="common">Cacao</name>
    <name type="synonym">Cocoa</name>
    <dbReference type="NCBI Taxonomy" id="3641"/>
    <lineage>
        <taxon>Eukaryota</taxon>
        <taxon>Viridiplantae</taxon>
        <taxon>Streptophyta</taxon>
        <taxon>Embryophyta</taxon>
        <taxon>Tracheophyta</taxon>
        <taxon>Spermatophyta</taxon>
        <taxon>Magnoliopsida</taxon>
        <taxon>eudicotyledons</taxon>
        <taxon>Gunneridae</taxon>
        <taxon>Pentapetalae</taxon>
        <taxon>rosids</taxon>
        <taxon>malvids</taxon>
        <taxon>Malvales</taxon>
        <taxon>Malvaceae</taxon>
        <taxon>Byttnerioideae</taxon>
        <taxon>Theobroma</taxon>
    </lineage>
</organism>
<proteinExistence type="predicted"/>
<dbReference type="EMBL" id="CM001882">
    <property type="protein sequence ID" value="EOY02345.1"/>
    <property type="molecule type" value="Genomic_DNA"/>
</dbReference>
<dbReference type="AlphaFoldDB" id="A0A061EBH6"/>
<accession>A0A061EBH6</accession>
<dbReference type="InParanoid" id="A0A061EBH6"/>
<evidence type="ECO:0000313" key="1">
    <source>
        <dbReference type="EMBL" id="EOY02345.1"/>
    </source>
</evidence>
<keyword evidence="2" id="KW-1185">Reference proteome</keyword>
<reference evidence="1 2" key="1">
    <citation type="journal article" date="2013" name="Genome Biol.">
        <title>The genome sequence of the most widely cultivated cacao type and its use to identify candidate genes regulating pod color.</title>
        <authorList>
            <person name="Motamayor J.C."/>
            <person name="Mockaitis K."/>
            <person name="Schmutz J."/>
            <person name="Haiminen N."/>
            <person name="Iii D.L."/>
            <person name="Cornejo O."/>
            <person name="Findley S.D."/>
            <person name="Zheng P."/>
            <person name="Utro F."/>
            <person name="Royaert S."/>
            <person name="Saski C."/>
            <person name="Jenkins J."/>
            <person name="Podicheti R."/>
            <person name="Zhao M."/>
            <person name="Scheffler B.E."/>
            <person name="Stack J.C."/>
            <person name="Feltus F.A."/>
            <person name="Mustiga G.M."/>
            <person name="Amores F."/>
            <person name="Phillips W."/>
            <person name="Marelli J.P."/>
            <person name="May G.D."/>
            <person name="Shapiro H."/>
            <person name="Ma J."/>
            <person name="Bustamante C.D."/>
            <person name="Schnell R.J."/>
            <person name="Main D."/>
            <person name="Gilbert D."/>
            <person name="Parida L."/>
            <person name="Kuhn D.N."/>
        </authorList>
    </citation>
    <scope>NUCLEOTIDE SEQUENCE [LARGE SCALE GENOMIC DNA]</scope>
    <source>
        <strain evidence="2">cv. Matina 1-6</strain>
    </source>
</reference>
<gene>
    <name evidence="1" type="ORF">TCM_016854</name>
</gene>
<evidence type="ECO:0000313" key="2">
    <source>
        <dbReference type="Proteomes" id="UP000026915"/>
    </source>
</evidence>
<dbReference type="HOGENOM" id="CLU_2594617_0_0_1"/>